<dbReference type="InterPro" id="IPR041657">
    <property type="entry name" value="HTH_17"/>
</dbReference>
<name>A0ABY2R9Z1_9FLAO</name>
<dbReference type="Pfam" id="PF12728">
    <property type="entry name" value="HTH_17"/>
    <property type="match status" value="1"/>
</dbReference>
<dbReference type="EMBL" id="SDLV01000019">
    <property type="protein sequence ID" value="THV59958.1"/>
    <property type="molecule type" value="Genomic_DNA"/>
</dbReference>
<dbReference type="NCBIfam" id="TIGR01764">
    <property type="entry name" value="excise"/>
    <property type="match status" value="1"/>
</dbReference>
<keyword evidence="2" id="KW-0238">DNA-binding</keyword>
<dbReference type="Proteomes" id="UP000306038">
    <property type="component" value="Unassembled WGS sequence"/>
</dbReference>
<keyword evidence="3" id="KW-1185">Reference proteome</keyword>
<accession>A0ABY2R9Z1</accession>
<feature type="domain" description="Helix-turn-helix" evidence="1">
    <location>
        <begin position="6"/>
        <end position="52"/>
    </location>
</feature>
<evidence type="ECO:0000313" key="3">
    <source>
        <dbReference type="Proteomes" id="UP000306038"/>
    </source>
</evidence>
<dbReference type="InterPro" id="IPR010093">
    <property type="entry name" value="SinI_DNA-bd"/>
</dbReference>
<gene>
    <name evidence="2" type="ORF">EK417_10310</name>
</gene>
<sequence length="52" mass="6101">MKAKYYLSISEVCVLLNIRDSTVRKLIKQDKIKTFRLGKKHIIPKSHLEGFI</sequence>
<evidence type="ECO:0000259" key="1">
    <source>
        <dbReference type="Pfam" id="PF12728"/>
    </source>
</evidence>
<evidence type="ECO:0000313" key="2">
    <source>
        <dbReference type="EMBL" id="THV59958.1"/>
    </source>
</evidence>
<protein>
    <submittedName>
        <fullName evidence="2">DNA-binding protein</fullName>
    </submittedName>
</protein>
<organism evidence="2 3">
    <name type="scientific">Chryseobacterium candidae</name>
    <dbReference type="NCBI Taxonomy" id="1978493"/>
    <lineage>
        <taxon>Bacteria</taxon>
        <taxon>Pseudomonadati</taxon>
        <taxon>Bacteroidota</taxon>
        <taxon>Flavobacteriia</taxon>
        <taxon>Flavobacteriales</taxon>
        <taxon>Weeksellaceae</taxon>
        <taxon>Chryseobacterium group</taxon>
        <taxon>Chryseobacterium</taxon>
    </lineage>
</organism>
<proteinExistence type="predicted"/>
<comment type="caution">
    <text evidence="2">The sequence shown here is derived from an EMBL/GenBank/DDBJ whole genome shotgun (WGS) entry which is preliminary data.</text>
</comment>
<dbReference type="GO" id="GO:0003677">
    <property type="term" value="F:DNA binding"/>
    <property type="evidence" value="ECO:0007669"/>
    <property type="project" value="UniProtKB-KW"/>
</dbReference>
<reference evidence="2 3" key="1">
    <citation type="submission" date="2019-01" db="EMBL/GenBank/DDBJ databases">
        <authorList>
            <person name="B I."/>
            <person name="Ch S."/>
            <person name="Ch V.R."/>
        </authorList>
    </citation>
    <scope>NUCLEOTIDE SEQUENCE [LARGE SCALE GENOMIC DNA]</scope>
    <source>
        <strain evidence="2 3">JC507</strain>
    </source>
</reference>